<dbReference type="GO" id="GO:0048878">
    <property type="term" value="P:chemical homeostasis"/>
    <property type="evidence" value="ECO:0007669"/>
    <property type="project" value="UniProtKB-ARBA"/>
</dbReference>
<dbReference type="InterPro" id="IPR023271">
    <property type="entry name" value="Aquaporin-like"/>
</dbReference>
<protein>
    <submittedName>
        <fullName evidence="12">Uncharacterized protein</fullName>
    </submittedName>
</protein>
<comment type="subcellular location">
    <subcellularLocation>
        <location evidence="1">Cell membrane</location>
        <topology evidence="1">Multi-pass membrane protein</topology>
    </subcellularLocation>
</comment>
<organism evidence="12 13">
    <name type="scientific">Pomacea canaliculata</name>
    <name type="common">Golden apple snail</name>
    <dbReference type="NCBI Taxonomy" id="400727"/>
    <lineage>
        <taxon>Eukaryota</taxon>
        <taxon>Metazoa</taxon>
        <taxon>Spiralia</taxon>
        <taxon>Lophotrochozoa</taxon>
        <taxon>Mollusca</taxon>
        <taxon>Gastropoda</taxon>
        <taxon>Caenogastropoda</taxon>
        <taxon>Architaenioglossa</taxon>
        <taxon>Ampullarioidea</taxon>
        <taxon>Ampullariidae</taxon>
        <taxon>Pomacea</taxon>
    </lineage>
</organism>
<feature type="compositionally biased region" description="Basic and acidic residues" evidence="10">
    <location>
        <begin position="323"/>
        <end position="332"/>
    </location>
</feature>
<dbReference type="OrthoDB" id="3222at2759"/>
<reference evidence="12 13" key="1">
    <citation type="submission" date="2018-04" db="EMBL/GenBank/DDBJ databases">
        <title>The genome of golden apple snail Pomacea canaliculata provides insight into stress tolerance and invasive adaptation.</title>
        <authorList>
            <person name="Liu C."/>
            <person name="Liu B."/>
            <person name="Ren Y."/>
            <person name="Zhang Y."/>
            <person name="Wang H."/>
            <person name="Li S."/>
            <person name="Jiang F."/>
            <person name="Yin L."/>
            <person name="Zhang G."/>
            <person name="Qian W."/>
            <person name="Fan W."/>
        </authorList>
    </citation>
    <scope>NUCLEOTIDE SEQUENCE [LARGE SCALE GENOMIC DNA]</scope>
    <source>
        <strain evidence="12">SZHN2017</strain>
        <tissue evidence="12">Muscle</tissue>
    </source>
</reference>
<evidence type="ECO:0000256" key="2">
    <source>
        <dbReference type="ARBA" id="ARBA00006175"/>
    </source>
</evidence>
<keyword evidence="13" id="KW-1185">Reference proteome</keyword>
<dbReference type="EMBL" id="PZQS01000012">
    <property type="protein sequence ID" value="PVD21447.1"/>
    <property type="molecule type" value="Genomic_DNA"/>
</dbReference>
<evidence type="ECO:0000256" key="4">
    <source>
        <dbReference type="ARBA" id="ARBA00022475"/>
    </source>
</evidence>
<dbReference type="Gene3D" id="1.20.1080.10">
    <property type="entry name" value="Glycerol uptake facilitator protein"/>
    <property type="match status" value="1"/>
</dbReference>
<dbReference type="Proteomes" id="UP000245119">
    <property type="component" value="Linkage Group LG12"/>
</dbReference>
<evidence type="ECO:0000256" key="9">
    <source>
        <dbReference type="RuleBase" id="RU000477"/>
    </source>
</evidence>
<keyword evidence="6" id="KW-0677">Repeat</keyword>
<evidence type="ECO:0000256" key="6">
    <source>
        <dbReference type="ARBA" id="ARBA00022737"/>
    </source>
</evidence>
<dbReference type="PROSITE" id="PS00221">
    <property type="entry name" value="MIP"/>
    <property type="match status" value="1"/>
</dbReference>
<dbReference type="NCBIfam" id="TIGR00861">
    <property type="entry name" value="MIP"/>
    <property type="match status" value="1"/>
</dbReference>
<keyword evidence="7 11" id="KW-1133">Transmembrane helix</keyword>
<dbReference type="CDD" id="cd00333">
    <property type="entry name" value="MIP"/>
    <property type="match status" value="1"/>
</dbReference>
<dbReference type="SUPFAM" id="SSF81338">
    <property type="entry name" value="Aquaporin-like"/>
    <property type="match status" value="1"/>
</dbReference>
<dbReference type="PANTHER" id="PTHR19139:SF199">
    <property type="entry name" value="MIP17260P"/>
    <property type="match status" value="1"/>
</dbReference>
<dbReference type="SMR" id="A0A2T7NJV9"/>
<dbReference type="InterPro" id="IPR034294">
    <property type="entry name" value="Aquaporin_transptr"/>
</dbReference>
<evidence type="ECO:0000256" key="11">
    <source>
        <dbReference type="SAM" id="Phobius"/>
    </source>
</evidence>
<feature type="region of interest" description="Disordered" evidence="10">
    <location>
        <begin position="319"/>
        <end position="342"/>
    </location>
</feature>
<dbReference type="STRING" id="400727.A0A2T7NJV9"/>
<dbReference type="FunFam" id="1.20.1080.10:FF:000009">
    <property type="entry name" value="aquaporin-4 isoform X1"/>
    <property type="match status" value="1"/>
</dbReference>
<keyword evidence="5 9" id="KW-0812">Transmembrane</keyword>
<dbReference type="AlphaFoldDB" id="A0A2T7NJV9"/>
<feature type="transmembrane region" description="Helical" evidence="11">
    <location>
        <begin position="257"/>
        <end position="278"/>
    </location>
</feature>
<evidence type="ECO:0000256" key="1">
    <source>
        <dbReference type="ARBA" id="ARBA00004651"/>
    </source>
</evidence>
<gene>
    <name evidence="12" type="ORF">C0Q70_19620</name>
</gene>
<evidence type="ECO:0000256" key="10">
    <source>
        <dbReference type="SAM" id="MobiDB-lite"/>
    </source>
</evidence>
<evidence type="ECO:0000313" key="13">
    <source>
        <dbReference type="Proteomes" id="UP000245119"/>
    </source>
</evidence>
<feature type="transmembrane region" description="Helical" evidence="11">
    <location>
        <begin position="216"/>
        <end position="235"/>
    </location>
</feature>
<evidence type="ECO:0000256" key="3">
    <source>
        <dbReference type="ARBA" id="ARBA00022448"/>
    </source>
</evidence>
<keyword evidence="4" id="KW-1003">Cell membrane</keyword>
<dbReference type="OMA" id="MHYEEAN"/>
<feature type="transmembrane region" description="Helical" evidence="11">
    <location>
        <begin position="141"/>
        <end position="163"/>
    </location>
</feature>
<proteinExistence type="inferred from homology"/>
<evidence type="ECO:0000256" key="5">
    <source>
        <dbReference type="ARBA" id="ARBA00022692"/>
    </source>
</evidence>
<sequence length="342" mass="36636">MSQATVDETGNAPATEAPCVTAASRADEERALVDNATTTRPTTVRCLQTVRMATSLEDITSLRLWKGIIAEFVGTLLLVLVGCGSCINLGSEPPSTVQISLCFGLSVATIVWNIGHISGGHINPAVTLALLAARKISLAKAVFFVIFQLVGAVVGAGILMGLTPSAYHGDFGNTLVSKKIDPGKALGVEIFITFVLVFTVFASVDSKRKDINGSTPLSIGLSVTMCHLFAIQYTGSSMNTARSFGPALVTGTWDNHWVYWVGPISGGVLAGLLYEYLFAVNASLNKVRACMLTSDYDDEKFQARKIKVRIIEEDPEAPLETVPLKEHSEKYSPDTSKGIEQY</sequence>
<evidence type="ECO:0000256" key="8">
    <source>
        <dbReference type="ARBA" id="ARBA00023136"/>
    </source>
</evidence>
<keyword evidence="3 9" id="KW-0813">Transport</keyword>
<dbReference type="GO" id="GO:0015250">
    <property type="term" value="F:water channel activity"/>
    <property type="evidence" value="ECO:0007669"/>
    <property type="project" value="TreeGrafter"/>
</dbReference>
<dbReference type="PRINTS" id="PR00783">
    <property type="entry name" value="MINTRINSICP"/>
</dbReference>
<dbReference type="GO" id="GO:0005886">
    <property type="term" value="C:plasma membrane"/>
    <property type="evidence" value="ECO:0007669"/>
    <property type="project" value="UniProtKB-SubCell"/>
</dbReference>
<keyword evidence="8 11" id="KW-0472">Membrane</keyword>
<dbReference type="InterPro" id="IPR000425">
    <property type="entry name" value="MIP"/>
</dbReference>
<dbReference type="PANTHER" id="PTHR19139">
    <property type="entry name" value="AQUAPORIN TRANSPORTER"/>
    <property type="match status" value="1"/>
</dbReference>
<comment type="caution">
    <text evidence="12">The sequence shown here is derived from an EMBL/GenBank/DDBJ whole genome shotgun (WGS) entry which is preliminary data.</text>
</comment>
<evidence type="ECO:0000256" key="7">
    <source>
        <dbReference type="ARBA" id="ARBA00022989"/>
    </source>
</evidence>
<accession>A0A2T7NJV9</accession>
<feature type="transmembrane region" description="Helical" evidence="11">
    <location>
        <begin position="68"/>
        <end position="90"/>
    </location>
</feature>
<comment type="similarity">
    <text evidence="2 9">Belongs to the MIP/aquaporin (TC 1.A.8) family.</text>
</comment>
<dbReference type="InterPro" id="IPR022357">
    <property type="entry name" value="MIP_CS"/>
</dbReference>
<feature type="transmembrane region" description="Helical" evidence="11">
    <location>
        <begin position="183"/>
        <end position="204"/>
    </location>
</feature>
<name>A0A2T7NJV9_POMCA</name>
<evidence type="ECO:0000313" key="12">
    <source>
        <dbReference type="EMBL" id="PVD21447.1"/>
    </source>
</evidence>
<dbReference type="Pfam" id="PF00230">
    <property type="entry name" value="MIP"/>
    <property type="match status" value="1"/>
</dbReference>